<dbReference type="InterPro" id="IPR009100">
    <property type="entry name" value="AcylCoA_DH/oxidase_NM_dom_sf"/>
</dbReference>
<keyword evidence="3 5" id="KW-0285">Flavoprotein</keyword>
<evidence type="ECO:0000259" key="8">
    <source>
        <dbReference type="Pfam" id="PF02771"/>
    </source>
</evidence>
<comment type="similarity">
    <text evidence="2 5">Belongs to the acyl-CoA dehydrogenase family.</text>
</comment>
<evidence type="ECO:0000256" key="5">
    <source>
        <dbReference type="RuleBase" id="RU362125"/>
    </source>
</evidence>
<dbReference type="PANTHER" id="PTHR43884:SF12">
    <property type="entry name" value="ISOVALERYL-COA DEHYDROGENASE, MITOCHONDRIAL-RELATED"/>
    <property type="match status" value="1"/>
</dbReference>
<dbReference type="SUPFAM" id="SSF47203">
    <property type="entry name" value="Acyl-CoA dehydrogenase C-terminal domain-like"/>
    <property type="match status" value="1"/>
</dbReference>
<dbReference type="InterPro" id="IPR006089">
    <property type="entry name" value="Acyl-CoA_DH_CS"/>
</dbReference>
<comment type="cofactor">
    <cofactor evidence="1 5">
        <name>FAD</name>
        <dbReference type="ChEBI" id="CHEBI:57692"/>
    </cofactor>
</comment>
<gene>
    <name evidence="9" type="ORF">V8G58_08070</name>
</gene>
<dbReference type="EMBL" id="JBAWKB010000002">
    <property type="protein sequence ID" value="MFH6771890.1"/>
    <property type="molecule type" value="Genomic_DNA"/>
</dbReference>
<feature type="domain" description="Acyl-CoA dehydrogenase/oxidase C-terminal" evidence="6">
    <location>
        <begin position="230"/>
        <end position="378"/>
    </location>
</feature>
<sequence>MNSMYFTEEHHLFRKSLQDFLKKEVVPHIETWEASGTIDREIWTKFGDMGFFGIAYPEAYGGLDLDLFYTIILLEELQKINSGGFAAAIWAHVYLAMTHLNAEGSDDIKARYLTPSITGEKIGCLCITEPFGGSDVAGMRSTAVKKGDHYLLNGSKTFITNGVYSDYLIVAAKTNPDLGNKGISIFVVDREAAGVSATKLNKLGWRASDTGEIAFDNVKIPVDNLLGEENKGFSYIMQHFALERLIMGVNAHARAEYALEYALQYMKERHAFGKSIDRFQALRHKIADLYTEVEICKEFNYSVTYRLNKGEYVVKEATMSKLKTTKVADEVIYQCLQFLGGYGYMEDYPMARLLRDSRLGPIGGGTSEILREILAKIIIDKKEYKPATKNK</sequence>
<evidence type="ECO:0000259" key="7">
    <source>
        <dbReference type="Pfam" id="PF02770"/>
    </source>
</evidence>
<keyword evidence="4 5" id="KW-0274">FAD</keyword>
<organism evidence="9 10">
    <name type="scientific">Gaetbulibacter aestuarii</name>
    <dbReference type="NCBI Taxonomy" id="1502358"/>
    <lineage>
        <taxon>Bacteria</taxon>
        <taxon>Pseudomonadati</taxon>
        <taxon>Bacteroidota</taxon>
        <taxon>Flavobacteriia</taxon>
        <taxon>Flavobacteriales</taxon>
        <taxon>Flavobacteriaceae</taxon>
        <taxon>Gaetbulibacter</taxon>
    </lineage>
</organism>
<comment type="caution">
    <text evidence="9">The sequence shown here is derived from an EMBL/GenBank/DDBJ whole genome shotgun (WGS) entry which is preliminary data.</text>
</comment>
<dbReference type="Pfam" id="PF02770">
    <property type="entry name" value="Acyl-CoA_dh_M"/>
    <property type="match status" value="1"/>
</dbReference>
<keyword evidence="5" id="KW-0560">Oxidoreductase</keyword>
<dbReference type="Gene3D" id="2.40.110.10">
    <property type="entry name" value="Butyryl-CoA Dehydrogenase, subunit A, domain 2"/>
    <property type="match status" value="1"/>
</dbReference>
<evidence type="ECO:0000259" key="6">
    <source>
        <dbReference type="Pfam" id="PF00441"/>
    </source>
</evidence>
<dbReference type="InterPro" id="IPR013786">
    <property type="entry name" value="AcylCoA_DH/ox_N"/>
</dbReference>
<dbReference type="InterPro" id="IPR009075">
    <property type="entry name" value="AcylCo_DH/oxidase_C"/>
</dbReference>
<keyword evidence="10" id="KW-1185">Reference proteome</keyword>
<dbReference type="SUPFAM" id="SSF56645">
    <property type="entry name" value="Acyl-CoA dehydrogenase NM domain-like"/>
    <property type="match status" value="1"/>
</dbReference>
<evidence type="ECO:0000256" key="3">
    <source>
        <dbReference type="ARBA" id="ARBA00022630"/>
    </source>
</evidence>
<dbReference type="Pfam" id="PF02771">
    <property type="entry name" value="Acyl-CoA_dh_N"/>
    <property type="match status" value="1"/>
</dbReference>
<protein>
    <submittedName>
        <fullName evidence="9">Acyl-CoA dehydrogenase family protein</fullName>
    </submittedName>
</protein>
<reference evidence="9 10" key="1">
    <citation type="submission" date="2024-02" db="EMBL/GenBank/DDBJ databases">
        <title>A Gaetbulibacter species isolated from tidal flats and genomic insights of their niches.</title>
        <authorList>
            <person name="Ye Y."/>
        </authorList>
    </citation>
    <scope>NUCLEOTIDE SEQUENCE [LARGE SCALE GENOMIC DNA]</scope>
    <source>
        <strain evidence="9 10">KYW382</strain>
    </source>
</reference>
<evidence type="ECO:0000256" key="4">
    <source>
        <dbReference type="ARBA" id="ARBA00022827"/>
    </source>
</evidence>
<dbReference type="InterPro" id="IPR006091">
    <property type="entry name" value="Acyl-CoA_Oxase/DH_mid-dom"/>
</dbReference>
<dbReference type="PROSITE" id="PS00072">
    <property type="entry name" value="ACYL_COA_DH_1"/>
    <property type="match status" value="1"/>
</dbReference>
<dbReference type="Pfam" id="PF00441">
    <property type="entry name" value="Acyl-CoA_dh_1"/>
    <property type="match status" value="1"/>
</dbReference>
<dbReference type="Gene3D" id="1.10.540.10">
    <property type="entry name" value="Acyl-CoA dehydrogenase/oxidase, N-terminal domain"/>
    <property type="match status" value="1"/>
</dbReference>
<dbReference type="InterPro" id="IPR046373">
    <property type="entry name" value="Acyl-CoA_Oxase/DH_mid-dom_sf"/>
</dbReference>
<feature type="domain" description="Acyl-CoA oxidase/dehydrogenase middle" evidence="7">
    <location>
        <begin position="124"/>
        <end position="218"/>
    </location>
</feature>
<dbReference type="Gene3D" id="1.20.140.10">
    <property type="entry name" value="Butyryl-CoA Dehydrogenase, subunit A, domain 3"/>
    <property type="match status" value="1"/>
</dbReference>
<evidence type="ECO:0000313" key="10">
    <source>
        <dbReference type="Proteomes" id="UP001610100"/>
    </source>
</evidence>
<dbReference type="Proteomes" id="UP001610100">
    <property type="component" value="Unassembled WGS sequence"/>
</dbReference>
<name>A0ABW7MYX8_9FLAO</name>
<dbReference type="InterPro" id="IPR036250">
    <property type="entry name" value="AcylCo_DH-like_C"/>
</dbReference>
<feature type="domain" description="Acyl-CoA dehydrogenase/oxidase N-terminal" evidence="8">
    <location>
        <begin position="7"/>
        <end position="120"/>
    </location>
</feature>
<evidence type="ECO:0000256" key="2">
    <source>
        <dbReference type="ARBA" id="ARBA00009347"/>
    </source>
</evidence>
<dbReference type="RefSeq" id="WP_344741111.1">
    <property type="nucleotide sequence ID" value="NZ_BAABAY010000002.1"/>
</dbReference>
<evidence type="ECO:0000313" key="9">
    <source>
        <dbReference type="EMBL" id="MFH6771890.1"/>
    </source>
</evidence>
<dbReference type="InterPro" id="IPR037069">
    <property type="entry name" value="AcylCoA_DH/ox_N_sf"/>
</dbReference>
<proteinExistence type="inferred from homology"/>
<accession>A0ABW7MYX8</accession>
<evidence type="ECO:0000256" key="1">
    <source>
        <dbReference type="ARBA" id="ARBA00001974"/>
    </source>
</evidence>
<dbReference type="PANTHER" id="PTHR43884">
    <property type="entry name" value="ACYL-COA DEHYDROGENASE"/>
    <property type="match status" value="1"/>
</dbReference>
<dbReference type="PROSITE" id="PS00073">
    <property type="entry name" value="ACYL_COA_DH_2"/>
    <property type="match status" value="1"/>
</dbReference>